<name>A0A2W5NTH3_9SPHN</name>
<dbReference type="Pfam" id="PF04954">
    <property type="entry name" value="SIP"/>
    <property type="match status" value="1"/>
</dbReference>
<feature type="domain" description="Siderophore-interacting FAD-binding" evidence="4">
    <location>
        <begin position="79"/>
        <end position="128"/>
    </location>
</feature>
<proteinExistence type="inferred from homology"/>
<evidence type="ECO:0000313" key="6">
    <source>
        <dbReference type="Proteomes" id="UP000249082"/>
    </source>
</evidence>
<dbReference type="InterPro" id="IPR013113">
    <property type="entry name" value="SIP_FAD-bd"/>
</dbReference>
<dbReference type="Gene3D" id="2.40.30.10">
    <property type="entry name" value="Translation factors"/>
    <property type="match status" value="1"/>
</dbReference>
<protein>
    <submittedName>
        <fullName evidence="5">Siderophore-interacting protein</fullName>
    </submittedName>
</protein>
<evidence type="ECO:0000313" key="5">
    <source>
        <dbReference type="EMBL" id="PZQ56746.1"/>
    </source>
</evidence>
<comment type="caution">
    <text evidence="5">The sequence shown here is derived from an EMBL/GenBank/DDBJ whole genome shotgun (WGS) entry which is preliminary data.</text>
</comment>
<accession>A0A2W5NTH3</accession>
<feature type="compositionally biased region" description="Polar residues" evidence="2">
    <location>
        <begin position="1"/>
        <end position="16"/>
    </location>
</feature>
<evidence type="ECO:0000256" key="2">
    <source>
        <dbReference type="SAM" id="MobiDB-lite"/>
    </source>
</evidence>
<dbReference type="InterPro" id="IPR007037">
    <property type="entry name" value="SIP_rossman_dom"/>
</dbReference>
<feature type="domain" description="SIP-like Rossmann fold" evidence="3">
    <location>
        <begin position="142"/>
        <end position="257"/>
    </location>
</feature>
<organism evidence="5 6">
    <name type="scientific">Novosphingobium pentaromativorans</name>
    <dbReference type="NCBI Taxonomy" id="205844"/>
    <lineage>
        <taxon>Bacteria</taxon>
        <taxon>Pseudomonadati</taxon>
        <taxon>Pseudomonadota</taxon>
        <taxon>Alphaproteobacteria</taxon>
        <taxon>Sphingomonadales</taxon>
        <taxon>Sphingomonadaceae</taxon>
        <taxon>Novosphingobium</taxon>
    </lineage>
</organism>
<feature type="region of interest" description="Disordered" evidence="2">
    <location>
        <begin position="1"/>
        <end position="25"/>
    </location>
</feature>
<evidence type="ECO:0000259" key="3">
    <source>
        <dbReference type="Pfam" id="PF04954"/>
    </source>
</evidence>
<dbReference type="PANTHER" id="PTHR30157:SF0">
    <property type="entry name" value="NADPH-DEPENDENT FERRIC-CHELATE REDUCTASE"/>
    <property type="match status" value="1"/>
</dbReference>
<dbReference type="AlphaFoldDB" id="A0A2W5NTH3"/>
<dbReference type="PANTHER" id="PTHR30157">
    <property type="entry name" value="FERRIC REDUCTASE, NADPH-DEPENDENT"/>
    <property type="match status" value="1"/>
</dbReference>
<comment type="similarity">
    <text evidence="1">Belongs to the SIP oxidoreductase family.</text>
</comment>
<evidence type="ECO:0000256" key="1">
    <source>
        <dbReference type="ARBA" id="ARBA00035644"/>
    </source>
</evidence>
<gene>
    <name evidence="5" type="ORF">DI555_04315</name>
</gene>
<dbReference type="Pfam" id="PF08021">
    <property type="entry name" value="FAD_binding_9"/>
    <property type="match status" value="1"/>
</dbReference>
<dbReference type="EMBL" id="QFPX01000003">
    <property type="protein sequence ID" value="PZQ56746.1"/>
    <property type="molecule type" value="Genomic_DNA"/>
</dbReference>
<dbReference type="Gene3D" id="3.40.50.80">
    <property type="entry name" value="Nucleotide-binding domain of ferredoxin-NADP reductase (FNR) module"/>
    <property type="match status" value="1"/>
</dbReference>
<dbReference type="CDD" id="cd06193">
    <property type="entry name" value="siderophore_interacting"/>
    <property type="match status" value="1"/>
</dbReference>
<dbReference type="InterPro" id="IPR039374">
    <property type="entry name" value="SIP_fam"/>
</dbReference>
<sequence>MASNDNTARRSGNASQPGALREAEHDRELHEVSVMVTDVTQPLLSVRRIAARLEEWADDPNWSLPNVAFRIHLGPDFGGISRIYTVRDYHAESGIFTFDVVLHDDPSPMMQWSAALQQGDRFALTGPRPHVGIPEPQDEKRKIALFLNETAIPALWSMLKSWPHGMAGTGWVVAADPAAFAELPRVPGLTLHRIDPAQPGEPREPLLARARALEDPQGHIVWGAGERSEMRAIRQHFVTTMGMARQDVAIAGYWKRGVSNTRIDARRREDYEKLIAAGGTLADFDDLAVEV</sequence>
<dbReference type="Proteomes" id="UP000249082">
    <property type="component" value="Unassembled WGS sequence"/>
</dbReference>
<reference evidence="5 6" key="1">
    <citation type="submission" date="2017-08" db="EMBL/GenBank/DDBJ databases">
        <title>Infants hospitalized years apart are colonized by the same room-sourced microbial strains.</title>
        <authorList>
            <person name="Brooks B."/>
            <person name="Olm M.R."/>
            <person name="Firek B.A."/>
            <person name="Baker R."/>
            <person name="Thomas B.C."/>
            <person name="Morowitz M.J."/>
            <person name="Banfield J.F."/>
        </authorList>
    </citation>
    <scope>NUCLEOTIDE SEQUENCE [LARGE SCALE GENOMIC DNA]</scope>
    <source>
        <strain evidence="5">S2_005_002_R2_33</strain>
    </source>
</reference>
<evidence type="ECO:0000259" key="4">
    <source>
        <dbReference type="Pfam" id="PF08021"/>
    </source>
</evidence>
<dbReference type="InterPro" id="IPR039261">
    <property type="entry name" value="FNR_nucleotide-bd"/>
</dbReference>